<accession>A0ABW4NQD5</accession>
<dbReference type="InterPro" id="IPR001763">
    <property type="entry name" value="Rhodanese-like_dom"/>
</dbReference>
<dbReference type="Gene3D" id="3.40.250.10">
    <property type="entry name" value="Rhodanese-like domain"/>
    <property type="match status" value="1"/>
</dbReference>
<sequence length="98" mass="10947">MYKSISIPEFEQKWNKASLPLIDVREDHEFSAGHLKGAIHIPLNDLPENLDSLDKNKEYYIMCHSGGRSATASHYLADAGYQVVNVMGGISAWKGEKI</sequence>
<protein>
    <submittedName>
        <fullName evidence="2">Rhodanese-like domain-containing protein</fullName>
    </submittedName>
</protein>
<dbReference type="PANTHER" id="PTHR43031:SF17">
    <property type="entry name" value="SULFURTRANSFERASE YTWF-RELATED"/>
    <property type="match status" value="1"/>
</dbReference>
<dbReference type="PANTHER" id="PTHR43031">
    <property type="entry name" value="FAD-DEPENDENT OXIDOREDUCTASE"/>
    <property type="match status" value="1"/>
</dbReference>
<dbReference type="InterPro" id="IPR036873">
    <property type="entry name" value="Rhodanese-like_dom_sf"/>
</dbReference>
<dbReference type="SMART" id="SM00450">
    <property type="entry name" value="RHOD"/>
    <property type="match status" value="1"/>
</dbReference>
<name>A0ABW4NQD5_9LACT</name>
<dbReference type="Proteomes" id="UP001597285">
    <property type="component" value="Unassembled WGS sequence"/>
</dbReference>
<dbReference type="Pfam" id="PF00581">
    <property type="entry name" value="Rhodanese"/>
    <property type="match status" value="1"/>
</dbReference>
<dbReference type="InterPro" id="IPR050229">
    <property type="entry name" value="GlpE_sulfurtransferase"/>
</dbReference>
<dbReference type="EMBL" id="JBHUFF010000020">
    <property type="protein sequence ID" value="MFD1800323.1"/>
    <property type="molecule type" value="Genomic_DNA"/>
</dbReference>
<evidence type="ECO:0000259" key="1">
    <source>
        <dbReference type="PROSITE" id="PS50206"/>
    </source>
</evidence>
<proteinExistence type="predicted"/>
<reference evidence="3" key="1">
    <citation type="journal article" date="2019" name="Int. J. Syst. Evol. Microbiol.">
        <title>The Global Catalogue of Microorganisms (GCM) 10K type strain sequencing project: providing services to taxonomists for standard genome sequencing and annotation.</title>
        <authorList>
            <consortium name="The Broad Institute Genomics Platform"/>
            <consortium name="The Broad Institute Genome Sequencing Center for Infectious Disease"/>
            <person name="Wu L."/>
            <person name="Ma J."/>
        </authorList>
    </citation>
    <scope>NUCLEOTIDE SEQUENCE [LARGE SCALE GENOMIC DNA]</scope>
    <source>
        <strain evidence="3">KCTC 42143</strain>
    </source>
</reference>
<evidence type="ECO:0000313" key="2">
    <source>
        <dbReference type="EMBL" id="MFD1800323.1"/>
    </source>
</evidence>
<dbReference type="PROSITE" id="PS50206">
    <property type="entry name" value="RHODANESE_3"/>
    <property type="match status" value="1"/>
</dbReference>
<keyword evidence="3" id="KW-1185">Reference proteome</keyword>
<dbReference type="CDD" id="cd00158">
    <property type="entry name" value="RHOD"/>
    <property type="match status" value="1"/>
</dbReference>
<feature type="domain" description="Rhodanese" evidence="1">
    <location>
        <begin position="15"/>
        <end position="98"/>
    </location>
</feature>
<organism evidence="2 3">
    <name type="scientific">Carnobacterium antarcticum</name>
    <dbReference type="NCBI Taxonomy" id="2126436"/>
    <lineage>
        <taxon>Bacteria</taxon>
        <taxon>Bacillati</taxon>
        <taxon>Bacillota</taxon>
        <taxon>Bacilli</taxon>
        <taxon>Lactobacillales</taxon>
        <taxon>Carnobacteriaceae</taxon>
        <taxon>Carnobacterium</taxon>
    </lineage>
</organism>
<comment type="caution">
    <text evidence="2">The sequence shown here is derived from an EMBL/GenBank/DDBJ whole genome shotgun (WGS) entry which is preliminary data.</text>
</comment>
<evidence type="ECO:0000313" key="3">
    <source>
        <dbReference type="Proteomes" id="UP001597285"/>
    </source>
</evidence>
<dbReference type="SUPFAM" id="SSF52821">
    <property type="entry name" value="Rhodanese/Cell cycle control phosphatase"/>
    <property type="match status" value="1"/>
</dbReference>
<gene>
    <name evidence="2" type="ORF">ACFSBK_10740</name>
</gene>
<dbReference type="RefSeq" id="WP_058918664.1">
    <property type="nucleotide sequence ID" value="NZ_JBHSQC010000008.1"/>
</dbReference>